<accession>A0ABV4JVP2</accession>
<sequence>MITYLKKIAISLCLMLLGALIFLGILLKNQTTTKSGSEFSNNIFWIHAADGSTGFKIIQKKHPLYNVTIFYDRLDNIQYQGTMKYIGERREPVCVFEAKYFDGTRLYLLPGGYLEKVSPKEEQ</sequence>
<gene>
    <name evidence="1" type="ORF">AB2Z07_14985</name>
</gene>
<protein>
    <recommendedName>
        <fullName evidence="3">DUF3192 domain-containing protein</fullName>
    </recommendedName>
</protein>
<evidence type="ECO:0000313" key="2">
    <source>
        <dbReference type="Proteomes" id="UP001568358"/>
    </source>
</evidence>
<dbReference type="RefSeq" id="WP_371151038.1">
    <property type="nucleotide sequence ID" value="NZ_JBFSOO010000014.1"/>
</dbReference>
<dbReference type="Proteomes" id="UP001568358">
    <property type="component" value="Unassembled WGS sequence"/>
</dbReference>
<organism evidence="1 2">
    <name type="scientific">Halodesulfovibrio aestuarii</name>
    <dbReference type="NCBI Taxonomy" id="126333"/>
    <lineage>
        <taxon>Bacteria</taxon>
        <taxon>Pseudomonadati</taxon>
        <taxon>Thermodesulfobacteriota</taxon>
        <taxon>Desulfovibrionia</taxon>
        <taxon>Desulfovibrionales</taxon>
        <taxon>Desulfovibrionaceae</taxon>
        <taxon>Halodesulfovibrio</taxon>
    </lineage>
</organism>
<proteinExistence type="predicted"/>
<keyword evidence="2" id="KW-1185">Reference proteome</keyword>
<evidence type="ECO:0000313" key="1">
    <source>
        <dbReference type="EMBL" id="MEZ6854810.1"/>
    </source>
</evidence>
<reference evidence="1 2" key="1">
    <citation type="submission" date="2024-07" db="EMBL/GenBank/DDBJ databases">
        <title>Active virus-host system and metabolic interactions in a Lokiarchaeon culture.</title>
        <authorList>
            <person name="Ponce Toledo R.I."/>
            <person name="Rodrigues Oliveira T."/>
            <person name="Schleper C."/>
        </authorList>
    </citation>
    <scope>NUCLEOTIDE SEQUENCE [LARGE SCALE GENOMIC DNA]</scope>
    <source>
        <strain evidence="1 2">B35</strain>
    </source>
</reference>
<comment type="caution">
    <text evidence="1">The sequence shown here is derived from an EMBL/GenBank/DDBJ whole genome shotgun (WGS) entry which is preliminary data.</text>
</comment>
<dbReference type="EMBL" id="JBFSOO010000014">
    <property type="protein sequence ID" value="MEZ6854810.1"/>
    <property type="molecule type" value="Genomic_DNA"/>
</dbReference>
<evidence type="ECO:0008006" key="3">
    <source>
        <dbReference type="Google" id="ProtNLM"/>
    </source>
</evidence>
<name>A0ABV4JVP2_9BACT</name>